<dbReference type="Pfam" id="PF06454">
    <property type="entry name" value="THH1_TOM1-3_dom"/>
    <property type="match status" value="1"/>
</dbReference>
<feature type="transmembrane region" description="Helical" evidence="6">
    <location>
        <begin position="241"/>
        <end position="265"/>
    </location>
</feature>
<feature type="transmembrane region" description="Helical" evidence="6">
    <location>
        <begin position="169"/>
        <end position="194"/>
    </location>
</feature>
<evidence type="ECO:0000256" key="4">
    <source>
        <dbReference type="ARBA" id="ARBA00022989"/>
    </source>
</evidence>
<evidence type="ECO:0000256" key="3">
    <source>
        <dbReference type="ARBA" id="ARBA00022692"/>
    </source>
</evidence>
<evidence type="ECO:0000256" key="2">
    <source>
        <dbReference type="ARBA" id="ARBA00006779"/>
    </source>
</evidence>
<dbReference type="OMA" id="RIVWICF"/>
<protein>
    <recommendedName>
        <fullName evidence="7">THH1/TOM1/TOM3 domain-containing protein</fullName>
    </recommendedName>
</protein>
<dbReference type="PANTHER" id="PTHR31142">
    <property type="entry name" value="TOBAMOVIRUS MULTIPLICATION PROTEIN 1-LIKE ISOFORM X1"/>
    <property type="match status" value="1"/>
</dbReference>
<feature type="transmembrane region" description="Helical" evidence="6">
    <location>
        <begin position="81"/>
        <end position="102"/>
    </location>
</feature>
<evidence type="ECO:0000256" key="6">
    <source>
        <dbReference type="SAM" id="Phobius"/>
    </source>
</evidence>
<organism evidence="8 9">
    <name type="scientific">Acanthamoeba castellanii (strain ATCC 30010 / Neff)</name>
    <dbReference type="NCBI Taxonomy" id="1257118"/>
    <lineage>
        <taxon>Eukaryota</taxon>
        <taxon>Amoebozoa</taxon>
        <taxon>Discosea</taxon>
        <taxon>Longamoebia</taxon>
        <taxon>Centramoebida</taxon>
        <taxon>Acanthamoebidae</taxon>
        <taxon>Acanthamoeba</taxon>
    </lineage>
</organism>
<keyword evidence="3 6" id="KW-0812">Transmembrane</keyword>
<reference evidence="8 9" key="1">
    <citation type="journal article" date="2013" name="Genome Biol.">
        <title>Genome of Acanthamoeba castellanii highlights extensive lateral gene transfer and early evolution of tyrosine kinase signaling.</title>
        <authorList>
            <person name="Clarke M."/>
            <person name="Lohan A.J."/>
            <person name="Liu B."/>
            <person name="Lagkouvardos I."/>
            <person name="Roy S."/>
            <person name="Zafar N."/>
            <person name="Bertelli C."/>
            <person name="Schilde C."/>
            <person name="Kianianmomeni A."/>
            <person name="Burglin T.R."/>
            <person name="Frech C."/>
            <person name="Turcotte B."/>
            <person name="Kopec K.O."/>
            <person name="Synnott J.M."/>
            <person name="Choo C."/>
            <person name="Paponov I."/>
            <person name="Finkler A."/>
            <person name="Soon Heng Tan C."/>
            <person name="Hutchins A.P."/>
            <person name="Weinmeier T."/>
            <person name="Rattei T."/>
            <person name="Chu J.S."/>
            <person name="Gimenez G."/>
            <person name="Irimia M."/>
            <person name="Rigden D.J."/>
            <person name="Fitzpatrick D.A."/>
            <person name="Lorenzo-Morales J."/>
            <person name="Bateman A."/>
            <person name="Chiu C.H."/>
            <person name="Tang P."/>
            <person name="Hegemann P."/>
            <person name="Fromm H."/>
            <person name="Raoult D."/>
            <person name="Greub G."/>
            <person name="Miranda-Saavedra D."/>
            <person name="Chen N."/>
            <person name="Nash P."/>
            <person name="Ginger M.L."/>
            <person name="Horn M."/>
            <person name="Schaap P."/>
            <person name="Caler L."/>
            <person name="Loftus B."/>
        </authorList>
    </citation>
    <scope>NUCLEOTIDE SEQUENCE [LARGE SCALE GENOMIC DNA]</scope>
    <source>
        <strain evidence="8 9">Neff</strain>
    </source>
</reference>
<dbReference type="KEGG" id="acan:ACA1_396290"/>
<feature type="transmembrane region" description="Helical" evidence="6">
    <location>
        <begin position="206"/>
        <end position="229"/>
    </location>
</feature>
<dbReference type="InterPro" id="IPR009457">
    <property type="entry name" value="THH1/TOM1/TOM3_dom"/>
</dbReference>
<dbReference type="GO" id="GO:0012505">
    <property type="term" value="C:endomembrane system"/>
    <property type="evidence" value="ECO:0007669"/>
    <property type="project" value="UniProtKB-SubCell"/>
</dbReference>
<dbReference type="RefSeq" id="XP_004351620.1">
    <property type="nucleotide sequence ID" value="XM_004351568.1"/>
</dbReference>
<evidence type="ECO:0000256" key="1">
    <source>
        <dbReference type="ARBA" id="ARBA00004127"/>
    </source>
</evidence>
<keyword evidence="5 6" id="KW-0472">Membrane</keyword>
<dbReference type="AlphaFoldDB" id="L8HDK0"/>
<dbReference type="OrthoDB" id="10616322at2759"/>
<evidence type="ECO:0000313" key="9">
    <source>
        <dbReference type="Proteomes" id="UP000011083"/>
    </source>
</evidence>
<name>L8HDK0_ACACF</name>
<feature type="transmembrane region" description="Helical" evidence="6">
    <location>
        <begin position="6"/>
        <end position="30"/>
    </location>
</feature>
<proteinExistence type="inferred from homology"/>
<feature type="transmembrane region" description="Helical" evidence="6">
    <location>
        <begin position="51"/>
        <end position="69"/>
    </location>
</feature>
<comment type="similarity">
    <text evidence="2">Belongs to the plant tobamovirus multiplication TOM1 protein family.</text>
</comment>
<dbReference type="EMBL" id="KB007869">
    <property type="protein sequence ID" value="ELR22843.1"/>
    <property type="molecule type" value="Genomic_DNA"/>
</dbReference>
<evidence type="ECO:0000259" key="7">
    <source>
        <dbReference type="Pfam" id="PF06454"/>
    </source>
</evidence>
<dbReference type="PANTHER" id="PTHR31142:SF3">
    <property type="entry name" value="THH1_TOM1_TOM3 DOMAIN-CONTAINING PROTEIN"/>
    <property type="match status" value="1"/>
</dbReference>
<feature type="transmembrane region" description="Helical" evidence="6">
    <location>
        <begin position="131"/>
        <end position="154"/>
    </location>
</feature>
<accession>L8HDK0</accession>
<gene>
    <name evidence="8" type="ORF">ACA1_396290</name>
</gene>
<comment type="subcellular location">
    <subcellularLocation>
        <location evidence="1">Endomembrane system</location>
        <topology evidence="1">Multi-pass membrane protein</topology>
    </subcellularLocation>
</comment>
<evidence type="ECO:0000313" key="8">
    <source>
        <dbReference type="EMBL" id="ELR22843.1"/>
    </source>
</evidence>
<evidence type="ECO:0000256" key="5">
    <source>
        <dbReference type="ARBA" id="ARBA00023136"/>
    </source>
</evidence>
<feature type="domain" description="THH1/TOM1/TOM3" evidence="7">
    <location>
        <begin position="76"/>
        <end position="264"/>
    </location>
</feature>
<keyword evidence="9" id="KW-1185">Reference proteome</keyword>
<dbReference type="VEuPathDB" id="AmoebaDB:ACA1_396290"/>
<sequence length="332" mass="37831">MKEEVAIVGLGLYGATTALVVGLLVWLYSYRCCSEWNSHARRLPCFSPKNLFFFIIFSFLLCRLAWLAVDGWSPEHVSDYILNRVAFALFFTAFTLVIFFWADTLHAMRNTSEQREGVYDIGFFRSWKARAAFIAVNGFIYLGQVAFIVVFIVVDDHKREGRHAYNVNVLSVVAVFGLVCVAFLGYGIGLLVVTRRAMNTRRKLKFYLQTVVITVVLVVCFCARFAMFLYRPIADDYTDPWVFAALAYWVPELVPTVLMAVVLSLSLRRQMVLRYHTERLSTYSRFAAKGLAEPLLTHDSDDDDLIIDAALSAPVSDYDSDYDDHRYAINSS</sequence>
<dbReference type="Proteomes" id="UP000011083">
    <property type="component" value="Unassembled WGS sequence"/>
</dbReference>
<keyword evidence="4 6" id="KW-1133">Transmembrane helix</keyword>
<dbReference type="GeneID" id="14923806"/>
<dbReference type="InterPro" id="IPR040226">
    <property type="entry name" value="THH1/TOM1/TOM3"/>
</dbReference>